<keyword evidence="1" id="KW-0732">Signal</keyword>
<gene>
    <name evidence="2" type="ORF">NCTC5908_01088</name>
</gene>
<reference evidence="2 3" key="1">
    <citation type="submission" date="2018-06" db="EMBL/GenBank/DDBJ databases">
        <authorList>
            <consortium name="Pathogen Informatics"/>
            <person name="Doyle S."/>
        </authorList>
    </citation>
    <scope>NUCLEOTIDE SEQUENCE [LARGE SCALE GENOMIC DNA]</scope>
    <source>
        <strain evidence="2 3">NCTC5908</strain>
    </source>
</reference>
<feature type="chain" id="PRO_5016423484" evidence="1">
    <location>
        <begin position="20"/>
        <end position="83"/>
    </location>
</feature>
<organism evidence="2 3">
    <name type="scientific">Aggregatibacter aphrophilus</name>
    <name type="common">Haemophilus aphrophilus</name>
    <dbReference type="NCBI Taxonomy" id="732"/>
    <lineage>
        <taxon>Bacteria</taxon>
        <taxon>Pseudomonadati</taxon>
        <taxon>Pseudomonadota</taxon>
        <taxon>Gammaproteobacteria</taxon>
        <taxon>Pasteurellales</taxon>
        <taxon>Pasteurellaceae</taxon>
        <taxon>Aggregatibacter</taxon>
    </lineage>
</organism>
<evidence type="ECO:0000313" key="3">
    <source>
        <dbReference type="Proteomes" id="UP000253728"/>
    </source>
</evidence>
<protein>
    <submittedName>
        <fullName evidence="2">Uncharacterized protein</fullName>
    </submittedName>
</protein>
<sequence>MKKWLFLALAATFSFSTQAQELTENKEYVVVEGQQRSAQPEVIEFSLFTARIVIPLKRNTTSHKKLPNPYRKVRHSSNIMWIS</sequence>
<proteinExistence type="predicted"/>
<dbReference type="EMBL" id="UFSP01000001">
    <property type="protein sequence ID" value="SSY94921.1"/>
    <property type="molecule type" value="Genomic_DNA"/>
</dbReference>
<evidence type="ECO:0000313" key="2">
    <source>
        <dbReference type="EMBL" id="SSY94921.1"/>
    </source>
</evidence>
<feature type="signal peptide" evidence="1">
    <location>
        <begin position="1"/>
        <end position="19"/>
    </location>
</feature>
<evidence type="ECO:0000256" key="1">
    <source>
        <dbReference type="SAM" id="SignalP"/>
    </source>
</evidence>
<dbReference type="AlphaFoldDB" id="A0A336NEE8"/>
<accession>A0A336NEE8</accession>
<name>A0A336NEE8_AGGAP</name>
<dbReference type="Proteomes" id="UP000253728">
    <property type="component" value="Unassembled WGS sequence"/>
</dbReference>